<dbReference type="PANTHER" id="PTHR47630">
    <property type="entry name" value="NUCLEAR HORMONE RECEPTOR FAMILY-RELATED-RELATED"/>
    <property type="match status" value="1"/>
</dbReference>
<evidence type="ECO:0000256" key="2">
    <source>
        <dbReference type="ARBA" id="ARBA00022723"/>
    </source>
</evidence>
<proteinExistence type="predicted"/>
<keyword evidence="4" id="KW-0862">Zinc</keyword>
<evidence type="ECO:0000256" key="3">
    <source>
        <dbReference type="ARBA" id="ARBA00022771"/>
    </source>
</evidence>
<evidence type="ECO:0000256" key="8">
    <source>
        <dbReference type="ARBA" id="ARBA00023170"/>
    </source>
</evidence>
<evidence type="ECO:0000256" key="7">
    <source>
        <dbReference type="ARBA" id="ARBA00023163"/>
    </source>
</evidence>
<keyword evidence="7" id="KW-0804">Transcription</keyword>
<keyword evidence="5" id="KW-0805">Transcription regulation</keyword>
<dbReference type="Gene3D" id="3.30.50.10">
    <property type="entry name" value="Erythroid Transcription Factor GATA-1, subunit A"/>
    <property type="match status" value="1"/>
</dbReference>
<dbReference type="SMART" id="SM00399">
    <property type="entry name" value="ZnF_C4"/>
    <property type="match status" value="1"/>
</dbReference>
<dbReference type="GO" id="GO:0003700">
    <property type="term" value="F:DNA-binding transcription factor activity"/>
    <property type="evidence" value="ECO:0007669"/>
    <property type="project" value="InterPro"/>
</dbReference>
<dbReference type="GO" id="GO:0008270">
    <property type="term" value="F:zinc ion binding"/>
    <property type="evidence" value="ECO:0007669"/>
    <property type="project" value="UniProtKB-KW"/>
</dbReference>
<dbReference type="GO" id="GO:0005634">
    <property type="term" value="C:nucleus"/>
    <property type="evidence" value="ECO:0007669"/>
    <property type="project" value="UniProtKB-SubCell"/>
</dbReference>
<dbReference type="PANTHER" id="PTHR47630:SF6">
    <property type="entry name" value="NUCLEAR HORMONE RECEPTOR FAMILY"/>
    <property type="match status" value="1"/>
</dbReference>
<dbReference type="InterPro" id="IPR052499">
    <property type="entry name" value="C.elegans_NHRs"/>
</dbReference>
<dbReference type="InterPro" id="IPR049636">
    <property type="entry name" value="HNF4-like_DBD"/>
</dbReference>
<evidence type="ECO:0000256" key="9">
    <source>
        <dbReference type="ARBA" id="ARBA00023242"/>
    </source>
</evidence>
<dbReference type="SUPFAM" id="SSF57716">
    <property type="entry name" value="Glucocorticoid receptor-like (DNA-binding domain)"/>
    <property type="match status" value="1"/>
</dbReference>
<dbReference type="PRINTS" id="PR00047">
    <property type="entry name" value="STROIDFINGER"/>
</dbReference>
<keyword evidence="11" id="KW-1185">Reference proteome</keyword>
<protein>
    <submittedName>
        <fullName evidence="12">Nuclear receptor domain-containing protein</fullName>
    </submittedName>
</protein>
<name>A0A914Q0M2_9BILA</name>
<accession>A0A914Q0M2</accession>
<dbReference type="GO" id="GO:0000978">
    <property type="term" value="F:RNA polymerase II cis-regulatory region sequence-specific DNA binding"/>
    <property type="evidence" value="ECO:0007669"/>
    <property type="project" value="InterPro"/>
</dbReference>
<dbReference type="Pfam" id="PF00105">
    <property type="entry name" value="zf-C4"/>
    <property type="match status" value="1"/>
</dbReference>
<evidence type="ECO:0000259" key="10">
    <source>
        <dbReference type="PROSITE" id="PS51030"/>
    </source>
</evidence>
<dbReference type="Proteomes" id="UP000887578">
    <property type="component" value="Unplaced"/>
</dbReference>
<evidence type="ECO:0000256" key="1">
    <source>
        <dbReference type="ARBA" id="ARBA00004123"/>
    </source>
</evidence>
<feature type="domain" description="Nuclear receptor" evidence="10">
    <location>
        <begin position="90"/>
        <end position="164"/>
    </location>
</feature>
<keyword evidence="2" id="KW-0479">Metal-binding</keyword>
<keyword evidence="6" id="KW-0238">DNA-binding</keyword>
<evidence type="ECO:0000256" key="6">
    <source>
        <dbReference type="ARBA" id="ARBA00023125"/>
    </source>
</evidence>
<reference evidence="12" key="1">
    <citation type="submission" date="2022-11" db="UniProtKB">
        <authorList>
            <consortium name="WormBaseParasite"/>
        </authorList>
    </citation>
    <scope>IDENTIFICATION</scope>
</reference>
<organism evidence="11 12">
    <name type="scientific">Panagrolaimus davidi</name>
    <dbReference type="NCBI Taxonomy" id="227884"/>
    <lineage>
        <taxon>Eukaryota</taxon>
        <taxon>Metazoa</taxon>
        <taxon>Ecdysozoa</taxon>
        <taxon>Nematoda</taxon>
        <taxon>Chromadorea</taxon>
        <taxon>Rhabditida</taxon>
        <taxon>Tylenchina</taxon>
        <taxon>Panagrolaimomorpha</taxon>
        <taxon>Panagrolaimoidea</taxon>
        <taxon>Panagrolaimidae</taxon>
        <taxon>Panagrolaimus</taxon>
    </lineage>
</organism>
<dbReference type="InterPro" id="IPR001628">
    <property type="entry name" value="Znf_hrmn_rcpt"/>
</dbReference>
<dbReference type="PROSITE" id="PS51030">
    <property type="entry name" value="NUCLEAR_REC_DBD_2"/>
    <property type="match status" value="1"/>
</dbReference>
<evidence type="ECO:0000256" key="4">
    <source>
        <dbReference type="ARBA" id="ARBA00022833"/>
    </source>
</evidence>
<keyword evidence="8" id="KW-0675">Receptor</keyword>
<comment type="subcellular location">
    <subcellularLocation>
        <location evidence="1">Nucleus</location>
    </subcellularLocation>
</comment>
<evidence type="ECO:0000256" key="5">
    <source>
        <dbReference type="ARBA" id="ARBA00023015"/>
    </source>
</evidence>
<keyword evidence="9" id="KW-0539">Nucleus</keyword>
<evidence type="ECO:0000313" key="11">
    <source>
        <dbReference type="Proteomes" id="UP000887578"/>
    </source>
</evidence>
<keyword evidence="3" id="KW-0863">Zinc-finger</keyword>
<sequence length="164" mass="18478">MTPESGSQQPWVFALNNRELVFPDSGITGQSPDLDLSQIPGSSRMTASVPEYSSISSLLNTFQFNSNASSILSLPFLALPPMNFPDFRRNAKCAICDEVATGRHYGAATCFGCKSFWRRSIYFQRKYRCKFDGKCELKKAPHQNLCRACRLRKCFEVGMNPEGW</sequence>
<dbReference type="AlphaFoldDB" id="A0A914Q0M2"/>
<evidence type="ECO:0000313" key="12">
    <source>
        <dbReference type="WBParaSite" id="PDA_v2.g24703.t1"/>
    </source>
</evidence>
<dbReference type="InterPro" id="IPR013088">
    <property type="entry name" value="Znf_NHR/GATA"/>
</dbReference>
<dbReference type="CDD" id="cd06960">
    <property type="entry name" value="NR_DBD_HNF4A"/>
    <property type="match status" value="1"/>
</dbReference>
<dbReference type="WBParaSite" id="PDA_v2.g24703.t1">
    <property type="protein sequence ID" value="PDA_v2.g24703.t1"/>
    <property type="gene ID" value="PDA_v2.g24703"/>
</dbReference>